<protein>
    <submittedName>
        <fullName evidence="1">Uncharacterized protein</fullName>
    </submittedName>
</protein>
<accession>A0A2P2NAN7</accession>
<proteinExistence type="predicted"/>
<dbReference type="AlphaFoldDB" id="A0A2P2NAN7"/>
<dbReference type="EMBL" id="GGEC01059068">
    <property type="protein sequence ID" value="MBX39552.1"/>
    <property type="molecule type" value="Transcribed_RNA"/>
</dbReference>
<reference evidence="1" key="1">
    <citation type="submission" date="2018-02" db="EMBL/GenBank/DDBJ databases">
        <title>Rhizophora mucronata_Transcriptome.</title>
        <authorList>
            <person name="Meera S.P."/>
            <person name="Sreeshan A."/>
            <person name="Augustine A."/>
        </authorList>
    </citation>
    <scope>NUCLEOTIDE SEQUENCE</scope>
    <source>
        <tissue evidence="1">Leaf</tissue>
    </source>
</reference>
<organism evidence="1">
    <name type="scientific">Rhizophora mucronata</name>
    <name type="common">Asiatic mangrove</name>
    <dbReference type="NCBI Taxonomy" id="61149"/>
    <lineage>
        <taxon>Eukaryota</taxon>
        <taxon>Viridiplantae</taxon>
        <taxon>Streptophyta</taxon>
        <taxon>Embryophyta</taxon>
        <taxon>Tracheophyta</taxon>
        <taxon>Spermatophyta</taxon>
        <taxon>Magnoliopsida</taxon>
        <taxon>eudicotyledons</taxon>
        <taxon>Gunneridae</taxon>
        <taxon>Pentapetalae</taxon>
        <taxon>rosids</taxon>
        <taxon>fabids</taxon>
        <taxon>Malpighiales</taxon>
        <taxon>Rhizophoraceae</taxon>
        <taxon>Rhizophora</taxon>
    </lineage>
</organism>
<sequence length="23" mass="2612">MLKKLGVGRSPIRLDMESKLLIN</sequence>
<name>A0A2P2NAN7_RHIMU</name>
<evidence type="ECO:0000313" key="1">
    <source>
        <dbReference type="EMBL" id="MBX39552.1"/>
    </source>
</evidence>